<dbReference type="OrthoDB" id="659569at2"/>
<protein>
    <submittedName>
        <fullName evidence="7">RNA polymerase sigma-70 factor</fullName>
    </submittedName>
</protein>
<evidence type="ECO:0000259" key="6">
    <source>
        <dbReference type="Pfam" id="PF08281"/>
    </source>
</evidence>
<keyword evidence="3" id="KW-0731">Sigma factor</keyword>
<sequence>MSASRIYTDQELMALLKAGNEMAYAIIYKRYWAVLYRHARRMLHDEQESEDVTQEVFFSLWNKSSTLHLETSLSAYLYKAVRNRVFDKLDRDKVKARYMSSLGKFIEEGEPQTDYLIRERQLKELIEQEITALPEAMRVVFDLSRNAHLSYQEIANTLNTTEGAVRNHMSRALKLLRSKLGPTIVIMMIFNRW</sequence>
<dbReference type="InterPro" id="IPR013325">
    <property type="entry name" value="RNA_pol_sigma_r2"/>
</dbReference>
<dbReference type="NCBIfam" id="TIGR02985">
    <property type="entry name" value="Sig70_bacteroi1"/>
    <property type="match status" value="1"/>
</dbReference>
<dbReference type="InterPro" id="IPR014327">
    <property type="entry name" value="RNA_pol_sigma70_bacteroid"/>
</dbReference>
<dbReference type="InterPro" id="IPR013249">
    <property type="entry name" value="RNA_pol_sigma70_r4_t2"/>
</dbReference>
<dbReference type="Gene3D" id="1.10.1740.10">
    <property type="match status" value="1"/>
</dbReference>
<dbReference type="GO" id="GO:0016987">
    <property type="term" value="F:sigma factor activity"/>
    <property type="evidence" value="ECO:0007669"/>
    <property type="project" value="UniProtKB-KW"/>
</dbReference>
<dbReference type="InterPro" id="IPR039425">
    <property type="entry name" value="RNA_pol_sigma-70-like"/>
</dbReference>
<dbReference type="RefSeq" id="WP_131608843.1">
    <property type="nucleotide sequence ID" value="NZ_SJSM01000005.1"/>
</dbReference>
<dbReference type="SUPFAM" id="SSF88946">
    <property type="entry name" value="Sigma2 domain of RNA polymerase sigma factors"/>
    <property type="match status" value="1"/>
</dbReference>
<feature type="domain" description="RNA polymerase sigma-70 region 2" evidence="5">
    <location>
        <begin position="28"/>
        <end position="91"/>
    </location>
</feature>
<dbReference type="EMBL" id="SJSM01000005">
    <property type="protein sequence ID" value="TCC96547.1"/>
    <property type="molecule type" value="Genomic_DNA"/>
</dbReference>
<organism evidence="7 8">
    <name type="scientific">Pedobacter hiemivivus</name>
    <dbReference type="NCBI Taxonomy" id="2530454"/>
    <lineage>
        <taxon>Bacteria</taxon>
        <taxon>Pseudomonadati</taxon>
        <taxon>Bacteroidota</taxon>
        <taxon>Sphingobacteriia</taxon>
        <taxon>Sphingobacteriales</taxon>
        <taxon>Sphingobacteriaceae</taxon>
        <taxon>Pedobacter</taxon>
    </lineage>
</organism>
<evidence type="ECO:0000256" key="4">
    <source>
        <dbReference type="ARBA" id="ARBA00023163"/>
    </source>
</evidence>
<gene>
    <name evidence="7" type="ORF">EZ444_11245</name>
</gene>
<keyword evidence="8" id="KW-1185">Reference proteome</keyword>
<dbReference type="PANTHER" id="PTHR43133:SF46">
    <property type="entry name" value="RNA POLYMERASE SIGMA-70 FACTOR ECF SUBFAMILY"/>
    <property type="match status" value="1"/>
</dbReference>
<dbReference type="InterPro" id="IPR013324">
    <property type="entry name" value="RNA_pol_sigma_r3/r4-like"/>
</dbReference>
<evidence type="ECO:0000256" key="3">
    <source>
        <dbReference type="ARBA" id="ARBA00023082"/>
    </source>
</evidence>
<dbReference type="AlphaFoldDB" id="A0A4R0NAB7"/>
<evidence type="ECO:0000256" key="2">
    <source>
        <dbReference type="ARBA" id="ARBA00023015"/>
    </source>
</evidence>
<dbReference type="Pfam" id="PF04542">
    <property type="entry name" value="Sigma70_r2"/>
    <property type="match status" value="1"/>
</dbReference>
<dbReference type="Gene3D" id="1.10.10.10">
    <property type="entry name" value="Winged helix-like DNA-binding domain superfamily/Winged helix DNA-binding domain"/>
    <property type="match status" value="1"/>
</dbReference>
<accession>A0A4R0NAB7</accession>
<dbReference type="PANTHER" id="PTHR43133">
    <property type="entry name" value="RNA POLYMERASE ECF-TYPE SIGMA FACTO"/>
    <property type="match status" value="1"/>
</dbReference>
<feature type="domain" description="RNA polymerase sigma factor 70 region 4 type 2" evidence="6">
    <location>
        <begin position="124"/>
        <end position="176"/>
    </location>
</feature>
<dbReference type="InterPro" id="IPR014284">
    <property type="entry name" value="RNA_pol_sigma-70_dom"/>
</dbReference>
<evidence type="ECO:0000259" key="5">
    <source>
        <dbReference type="Pfam" id="PF04542"/>
    </source>
</evidence>
<dbReference type="SUPFAM" id="SSF88659">
    <property type="entry name" value="Sigma3 and sigma4 domains of RNA polymerase sigma factors"/>
    <property type="match status" value="1"/>
</dbReference>
<dbReference type="GO" id="GO:0003677">
    <property type="term" value="F:DNA binding"/>
    <property type="evidence" value="ECO:0007669"/>
    <property type="project" value="InterPro"/>
</dbReference>
<dbReference type="GO" id="GO:0006352">
    <property type="term" value="P:DNA-templated transcription initiation"/>
    <property type="evidence" value="ECO:0007669"/>
    <property type="project" value="InterPro"/>
</dbReference>
<dbReference type="InterPro" id="IPR007627">
    <property type="entry name" value="RNA_pol_sigma70_r2"/>
</dbReference>
<comment type="caution">
    <text evidence="7">The sequence shown here is derived from an EMBL/GenBank/DDBJ whole genome shotgun (WGS) entry which is preliminary data.</text>
</comment>
<evidence type="ECO:0000313" key="7">
    <source>
        <dbReference type="EMBL" id="TCC96547.1"/>
    </source>
</evidence>
<reference evidence="7 8" key="1">
    <citation type="submission" date="2019-02" db="EMBL/GenBank/DDBJ databases">
        <title>Pedobacter sp. RP-3-8 sp. nov., isolated from Arctic soil.</title>
        <authorList>
            <person name="Dahal R.H."/>
        </authorList>
    </citation>
    <scope>NUCLEOTIDE SEQUENCE [LARGE SCALE GENOMIC DNA]</scope>
    <source>
        <strain evidence="7 8">RP-3-8</strain>
    </source>
</reference>
<proteinExistence type="inferred from homology"/>
<dbReference type="Proteomes" id="UP000291117">
    <property type="component" value="Unassembled WGS sequence"/>
</dbReference>
<evidence type="ECO:0000313" key="8">
    <source>
        <dbReference type="Proteomes" id="UP000291117"/>
    </source>
</evidence>
<evidence type="ECO:0000256" key="1">
    <source>
        <dbReference type="ARBA" id="ARBA00010641"/>
    </source>
</evidence>
<keyword evidence="2" id="KW-0805">Transcription regulation</keyword>
<dbReference type="Pfam" id="PF08281">
    <property type="entry name" value="Sigma70_r4_2"/>
    <property type="match status" value="1"/>
</dbReference>
<dbReference type="InterPro" id="IPR036388">
    <property type="entry name" value="WH-like_DNA-bd_sf"/>
</dbReference>
<name>A0A4R0NAB7_9SPHI</name>
<comment type="similarity">
    <text evidence="1">Belongs to the sigma-70 factor family. ECF subfamily.</text>
</comment>
<keyword evidence="4" id="KW-0804">Transcription</keyword>
<dbReference type="NCBIfam" id="TIGR02937">
    <property type="entry name" value="sigma70-ECF"/>
    <property type="match status" value="1"/>
</dbReference>